<evidence type="ECO:0000259" key="9">
    <source>
        <dbReference type="PROSITE" id="PS01124"/>
    </source>
</evidence>
<sequence>MAENRIDNEPIRVLIIDDEQLVRKGLMMTVDWNKHQMAVVADAANGSLGWDAFLLHRPHVVITDIVMPEMDGIELAQKIRKEQPDTIILFLSCHRDFAYAQQGIQIGISDYIVKTSLDDDQMDECLAKISGEIREKQRKAAMKPVSASREEDTILQQWLAENKPVAETELHLRLQHIWKWMTEQSYIFHLYVGTPESGEEQERGPLREWMHSVALAGPNMQLLTAGEDEAFLVCRSEHLEYCDLELTCLKLKHHSFAWRQAGPVTDSGKWLETVRRLHRYRGIELKYELQGGIHKEEILHAVDYIDQHLHMDLRAADIASKIGVSRSYFSTIFKEATGSSLISFISDRKLERAKELLKVTSFRSEEIAEKVGIADAKYFSKWFKKCVSLTPGQFRNQTK</sequence>
<dbReference type="SUPFAM" id="SSF46689">
    <property type="entry name" value="Homeodomain-like"/>
    <property type="match status" value="2"/>
</dbReference>
<keyword evidence="12" id="KW-1185">Reference proteome</keyword>
<dbReference type="PROSITE" id="PS01124">
    <property type="entry name" value="HTH_ARAC_FAMILY_2"/>
    <property type="match status" value="1"/>
</dbReference>
<dbReference type="InterPro" id="IPR001789">
    <property type="entry name" value="Sig_transdc_resp-reg_receiver"/>
</dbReference>
<keyword evidence="2" id="KW-0963">Cytoplasm</keyword>
<dbReference type="SUPFAM" id="SSF52172">
    <property type="entry name" value="CheY-like"/>
    <property type="match status" value="1"/>
</dbReference>
<dbReference type="Pfam" id="PF00072">
    <property type="entry name" value="Response_reg"/>
    <property type="match status" value="1"/>
</dbReference>
<keyword evidence="4" id="KW-0902">Two-component regulatory system</keyword>
<evidence type="ECO:0000256" key="7">
    <source>
        <dbReference type="ARBA" id="ARBA00023163"/>
    </source>
</evidence>
<dbReference type="Proteomes" id="UP000293142">
    <property type="component" value="Unassembled WGS sequence"/>
</dbReference>
<proteinExistence type="predicted"/>
<evidence type="ECO:0000256" key="6">
    <source>
        <dbReference type="ARBA" id="ARBA00023125"/>
    </source>
</evidence>
<evidence type="ECO:0000313" key="12">
    <source>
        <dbReference type="Proteomes" id="UP000293142"/>
    </source>
</evidence>
<dbReference type="GO" id="GO:0005737">
    <property type="term" value="C:cytoplasm"/>
    <property type="evidence" value="ECO:0007669"/>
    <property type="project" value="UniProtKB-SubCell"/>
</dbReference>
<dbReference type="CDD" id="cd17536">
    <property type="entry name" value="REC_YesN-like"/>
    <property type="match status" value="1"/>
</dbReference>
<evidence type="ECO:0000256" key="4">
    <source>
        <dbReference type="ARBA" id="ARBA00023012"/>
    </source>
</evidence>
<dbReference type="Gene3D" id="1.10.10.60">
    <property type="entry name" value="Homeodomain-like"/>
    <property type="match status" value="2"/>
</dbReference>
<name>A0A4Q9DU44_9BACL</name>
<accession>A0A4Q9DU44</accession>
<dbReference type="OrthoDB" id="1769137at2"/>
<keyword evidence="5" id="KW-0805">Transcription regulation</keyword>
<feature type="domain" description="HTH araC/xylS-type" evidence="9">
    <location>
        <begin position="299"/>
        <end position="397"/>
    </location>
</feature>
<dbReference type="RefSeq" id="WP_131013000.1">
    <property type="nucleotide sequence ID" value="NZ_SIRE01000006.1"/>
</dbReference>
<organism evidence="11 12">
    <name type="scientific">Paenibacillus thalictri</name>
    <dbReference type="NCBI Taxonomy" id="2527873"/>
    <lineage>
        <taxon>Bacteria</taxon>
        <taxon>Bacillati</taxon>
        <taxon>Bacillota</taxon>
        <taxon>Bacilli</taxon>
        <taxon>Bacillales</taxon>
        <taxon>Paenibacillaceae</taxon>
        <taxon>Paenibacillus</taxon>
    </lineage>
</organism>
<comment type="subcellular location">
    <subcellularLocation>
        <location evidence="1">Cytoplasm</location>
    </subcellularLocation>
</comment>
<keyword evidence="6" id="KW-0238">DNA-binding</keyword>
<feature type="modified residue" description="4-aspartylphosphate" evidence="8">
    <location>
        <position position="64"/>
    </location>
</feature>
<dbReference type="GO" id="GO:0000160">
    <property type="term" value="P:phosphorelay signal transduction system"/>
    <property type="evidence" value="ECO:0007669"/>
    <property type="project" value="UniProtKB-KW"/>
</dbReference>
<dbReference type="GO" id="GO:0003700">
    <property type="term" value="F:DNA-binding transcription factor activity"/>
    <property type="evidence" value="ECO:0007669"/>
    <property type="project" value="InterPro"/>
</dbReference>
<evidence type="ECO:0000256" key="5">
    <source>
        <dbReference type="ARBA" id="ARBA00023015"/>
    </source>
</evidence>
<dbReference type="Gene3D" id="3.40.50.2300">
    <property type="match status" value="1"/>
</dbReference>
<evidence type="ECO:0000256" key="1">
    <source>
        <dbReference type="ARBA" id="ARBA00004496"/>
    </source>
</evidence>
<dbReference type="InterPro" id="IPR011006">
    <property type="entry name" value="CheY-like_superfamily"/>
</dbReference>
<dbReference type="SMART" id="SM00342">
    <property type="entry name" value="HTH_ARAC"/>
    <property type="match status" value="1"/>
</dbReference>
<dbReference type="PROSITE" id="PS50110">
    <property type="entry name" value="RESPONSE_REGULATORY"/>
    <property type="match status" value="1"/>
</dbReference>
<keyword evidence="3 8" id="KW-0597">Phosphoprotein</keyword>
<dbReference type="PANTHER" id="PTHR42713:SF3">
    <property type="entry name" value="TRANSCRIPTIONAL REGULATORY PROTEIN HPTR"/>
    <property type="match status" value="1"/>
</dbReference>
<evidence type="ECO:0000256" key="3">
    <source>
        <dbReference type="ARBA" id="ARBA00022553"/>
    </source>
</evidence>
<dbReference type="AlphaFoldDB" id="A0A4Q9DU44"/>
<dbReference type="SMART" id="SM00448">
    <property type="entry name" value="REC"/>
    <property type="match status" value="1"/>
</dbReference>
<comment type="caution">
    <text evidence="11">The sequence shown here is derived from an EMBL/GenBank/DDBJ whole genome shotgun (WGS) entry which is preliminary data.</text>
</comment>
<gene>
    <name evidence="11" type="ORF">EYB31_09120</name>
</gene>
<evidence type="ECO:0000259" key="10">
    <source>
        <dbReference type="PROSITE" id="PS50110"/>
    </source>
</evidence>
<dbReference type="InterPro" id="IPR051552">
    <property type="entry name" value="HptR"/>
</dbReference>
<dbReference type="EMBL" id="SIRE01000006">
    <property type="protein sequence ID" value="TBL79755.1"/>
    <property type="molecule type" value="Genomic_DNA"/>
</dbReference>
<evidence type="ECO:0000256" key="8">
    <source>
        <dbReference type="PROSITE-ProRule" id="PRU00169"/>
    </source>
</evidence>
<protein>
    <submittedName>
        <fullName evidence="11">Response regulator</fullName>
    </submittedName>
</protein>
<dbReference type="GO" id="GO:0043565">
    <property type="term" value="F:sequence-specific DNA binding"/>
    <property type="evidence" value="ECO:0007669"/>
    <property type="project" value="InterPro"/>
</dbReference>
<keyword evidence="7" id="KW-0804">Transcription</keyword>
<reference evidence="11 12" key="1">
    <citation type="submission" date="2019-02" db="EMBL/GenBank/DDBJ databases">
        <title>Paenibacillus sp. nov., isolated from surface-sterilized tissue of Thalictrum simplex L.</title>
        <authorList>
            <person name="Tuo L."/>
        </authorList>
    </citation>
    <scope>NUCLEOTIDE SEQUENCE [LARGE SCALE GENOMIC DNA]</scope>
    <source>
        <strain evidence="11 12">N2SHLJ1</strain>
    </source>
</reference>
<dbReference type="InterPro" id="IPR009057">
    <property type="entry name" value="Homeodomain-like_sf"/>
</dbReference>
<feature type="domain" description="Response regulatory" evidence="10">
    <location>
        <begin position="12"/>
        <end position="129"/>
    </location>
</feature>
<dbReference type="PANTHER" id="PTHR42713">
    <property type="entry name" value="HISTIDINE KINASE-RELATED"/>
    <property type="match status" value="1"/>
</dbReference>
<dbReference type="Pfam" id="PF12833">
    <property type="entry name" value="HTH_18"/>
    <property type="match status" value="1"/>
</dbReference>
<dbReference type="InterPro" id="IPR018060">
    <property type="entry name" value="HTH_AraC"/>
</dbReference>
<evidence type="ECO:0000256" key="2">
    <source>
        <dbReference type="ARBA" id="ARBA00022490"/>
    </source>
</evidence>
<evidence type="ECO:0000313" key="11">
    <source>
        <dbReference type="EMBL" id="TBL79755.1"/>
    </source>
</evidence>